<feature type="compositionally biased region" description="Polar residues" evidence="1">
    <location>
        <begin position="91"/>
        <end position="102"/>
    </location>
</feature>
<name>A0A427AKL1_ENSVE</name>
<organism evidence="2 3">
    <name type="scientific">Ensete ventricosum</name>
    <name type="common">Abyssinian banana</name>
    <name type="synonym">Musa ensete</name>
    <dbReference type="NCBI Taxonomy" id="4639"/>
    <lineage>
        <taxon>Eukaryota</taxon>
        <taxon>Viridiplantae</taxon>
        <taxon>Streptophyta</taxon>
        <taxon>Embryophyta</taxon>
        <taxon>Tracheophyta</taxon>
        <taxon>Spermatophyta</taxon>
        <taxon>Magnoliopsida</taxon>
        <taxon>Liliopsida</taxon>
        <taxon>Zingiberales</taxon>
        <taxon>Musaceae</taxon>
        <taxon>Ensete</taxon>
    </lineage>
</organism>
<comment type="caution">
    <text evidence="2">The sequence shown here is derived from an EMBL/GenBank/DDBJ whole genome shotgun (WGS) entry which is preliminary data.</text>
</comment>
<dbReference type="Proteomes" id="UP000287651">
    <property type="component" value="Unassembled WGS sequence"/>
</dbReference>
<evidence type="ECO:0000313" key="2">
    <source>
        <dbReference type="EMBL" id="RRT76798.1"/>
    </source>
</evidence>
<feature type="compositionally biased region" description="Basic and acidic residues" evidence="1">
    <location>
        <begin position="103"/>
        <end position="116"/>
    </location>
</feature>
<reference evidence="2 3" key="1">
    <citation type="journal article" date="2014" name="Agronomy (Basel)">
        <title>A Draft Genome Sequence for Ensete ventricosum, the Drought-Tolerant Tree Against Hunger.</title>
        <authorList>
            <person name="Harrison J."/>
            <person name="Moore K.A."/>
            <person name="Paszkiewicz K."/>
            <person name="Jones T."/>
            <person name="Grant M."/>
            <person name="Ambacheew D."/>
            <person name="Muzemil S."/>
            <person name="Studholme D.J."/>
        </authorList>
    </citation>
    <scope>NUCLEOTIDE SEQUENCE [LARGE SCALE GENOMIC DNA]</scope>
</reference>
<dbReference type="EMBL" id="AMZH03002098">
    <property type="protein sequence ID" value="RRT76798.1"/>
    <property type="molecule type" value="Genomic_DNA"/>
</dbReference>
<evidence type="ECO:0000313" key="3">
    <source>
        <dbReference type="Proteomes" id="UP000287651"/>
    </source>
</evidence>
<protein>
    <submittedName>
        <fullName evidence="2">Uncharacterized protein</fullName>
    </submittedName>
</protein>
<dbReference type="AlphaFoldDB" id="A0A427AKL1"/>
<feature type="non-terminal residue" evidence="2">
    <location>
        <position position="1"/>
    </location>
</feature>
<feature type="region of interest" description="Disordered" evidence="1">
    <location>
        <begin position="91"/>
        <end position="124"/>
    </location>
</feature>
<evidence type="ECO:0000256" key="1">
    <source>
        <dbReference type="SAM" id="MobiDB-lite"/>
    </source>
</evidence>
<gene>
    <name evidence="2" type="ORF">B296_00029646</name>
</gene>
<sequence length="144" mass="15676">ERVLGYGLRSHGDPAPHRADLAAVCAIGIPGRAGEEGRRSRFPAKNADQGAVSCNRPNFAINDLIYKSFEYKVEPDAGQLSTAFELIGAESTSEGYKGSNSSHAKERVEDVEEKPKCVPPPGSGRRIYEIDPLLVGHRSHLDYQ</sequence>
<accession>A0A427AKL1</accession>
<proteinExistence type="predicted"/>